<dbReference type="Pfam" id="PF08445">
    <property type="entry name" value="FR47"/>
    <property type="match status" value="1"/>
</dbReference>
<dbReference type="InterPro" id="IPR013653">
    <property type="entry name" value="GCN5-like_dom"/>
</dbReference>
<protein>
    <submittedName>
        <fullName evidence="2">GNAT family N-acetyltransferase</fullName>
    </submittedName>
</protein>
<gene>
    <name evidence="2" type="ORF">GCM10010468_43720</name>
</gene>
<reference evidence="3" key="1">
    <citation type="journal article" date="2019" name="Int. J. Syst. Evol. Microbiol.">
        <title>The Global Catalogue of Microorganisms (GCM) 10K type strain sequencing project: providing services to taxonomists for standard genome sequencing and annotation.</title>
        <authorList>
            <consortium name="The Broad Institute Genomics Platform"/>
            <consortium name="The Broad Institute Genome Sequencing Center for Infectious Disease"/>
            <person name="Wu L."/>
            <person name="Ma J."/>
        </authorList>
    </citation>
    <scope>NUCLEOTIDE SEQUENCE [LARGE SCALE GENOMIC DNA]</scope>
    <source>
        <strain evidence="3">JCM 9377</strain>
    </source>
</reference>
<name>A0ABP6QCX7_9ACTN</name>
<accession>A0ABP6QCX7</accession>
<dbReference type="Proteomes" id="UP001501237">
    <property type="component" value="Unassembled WGS sequence"/>
</dbReference>
<proteinExistence type="predicted"/>
<dbReference type="InterPro" id="IPR000182">
    <property type="entry name" value="GNAT_dom"/>
</dbReference>
<dbReference type="PROSITE" id="PS51186">
    <property type="entry name" value="GNAT"/>
    <property type="match status" value="1"/>
</dbReference>
<dbReference type="CDD" id="cd04301">
    <property type="entry name" value="NAT_SF"/>
    <property type="match status" value="1"/>
</dbReference>
<comment type="caution">
    <text evidence="2">The sequence shown here is derived from an EMBL/GenBank/DDBJ whole genome shotgun (WGS) entry which is preliminary data.</text>
</comment>
<dbReference type="SUPFAM" id="SSF55729">
    <property type="entry name" value="Acyl-CoA N-acyltransferases (Nat)"/>
    <property type="match status" value="1"/>
</dbReference>
<dbReference type="Gene3D" id="3.40.630.30">
    <property type="match status" value="1"/>
</dbReference>
<evidence type="ECO:0000259" key="1">
    <source>
        <dbReference type="PROSITE" id="PS51186"/>
    </source>
</evidence>
<feature type="domain" description="N-acetyltransferase" evidence="1">
    <location>
        <begin position="100"/>
        <end position="232"/>
    </location>
</feature>
<evidence type="ECO:0000313" key="3">
    <source>
        <dbReference type="Proteomes" id="UP001501237"/>
    </source>
</evidence>
<organism evidence="2 3">
    <name type="scientific">Actinocorallia longicatena</name>
    <dbReference type="NCBI Taxonomy" id="111803"/>
    <lineage>
        <taxon>Bacteria</taxon>
        <taxon>Bacillati</taxon>
        <taxon>Actinomycetota</taxon>
        <taxon>Actinomycetes</taxon>
        <taxon>Streptosporangiales</taxon>
        <taxon>Thermomonosporaceae</taxon>
        <taxon>Actinocorallia</taxon>
    </lineage>
</organism>
<dbReference type="RefSeq" id="WP_344831267.1">
    <property type="nucleotide sequence ID" value="NZ_BAAAUV010000010.1"/>
</dbReference>
<dbReference type="InterPro" id="IPR016181">
    <property type="entry name" value="Acyl_CoA_acyltransferase"/>
</dbReference>
<dbReference type="EMBL" id="BAAAUV010000010">
    <property type="protein sequence ID" value="GAA3219590.1"/>
    <property type="molecule type" value="Genomic_DNA"/>
</dbReference>
<sequence length="232" mass="24911">MNDHLHPLDDPIRSSLSGRHGHLAEWRGRVARYVPDVAPFLTLPARPEPADWADAAEFTGPGGTVPLVGSDTTPPDGWAIVARFEGVQMTGEDVEGRPEPEAVVLTEADVPEMLALVELTQPGPFLPRTIAMGTYLGIRREGRLVAMAGERLRPPGWTEISAVCTDPGLRGQGLAGRLVRAVAAGITERGDRPFLHAVATNANAISLYETLGFRLRRTMSFELAQVPGTVPA</sequence>
<keyword evidence="3" id="KW-1185">Reference proteome</keyword>
<evidence type="ECO:0000313" key="2">
    <source>
        <dbReference type="EMBL" id="GAA3219590.1"/>
    </source>
</evidence>